<evidence type="ECO:0000256" key="2">
    <source>
        <dbReference type="ARBA" id="ARBA00001946"/>
    </source>
</evidence>
<proteinExistence type="inferred from homology"/>
<sequence length="178" mass="20305">MEIKTLESRTVYSNKWMSVREDKILRNSGQEGIFGVVDKSDFAVILPIQDQYIYLVEQYRYPVKGRWWELPQGAWESEPDADHLSLATGELKEETGLIAGRMKYVGHQYLAYGFSNQGYHIYLATDLKAGSKNLDIEEEGLISQKFNIKEFESMIINGKIKDATTVNAYGLAKLRGLL</sequence>
<dbReference type="RefSeq" id="WP_354010371.1">
    <property type="nucleotide sequence ID" value="NZ_JBEWTA010000001.1"/>
</dbReference>
<dbReference type="SUPFAM" id="SSF55811">
    <property type="entry name" value="Nudix"/>
    <property type="match status" value="1"/>
</dbReference>
<dbReference type="InterPro" id="IPR015797">
    <property type="entry name" value="NUDIX_hydrolase-like_dom_sf"/>
</dbReference>
<comment type="caution">
    <text evidence="9">The sequence shown here is derived from an EMBL/GenBank/DDBJ whole genome shotgun (WGS) entry which is preliminary data.</text>
</comment>
<evidence type="ECO:0000256" key="3">
    <source>
        <dbReference type="ARBA" id="ARBA00007275"/>
    </source>
</evidence>
<evidence type="ECO:0000259" key="8">
    <source>
        <dbReference type="PROSITE" id="PS51462"/>
    </source>
</evidence>
<evidence type="ECO:0000256" key="7">
    <source>
        <dbReference type="ARBA" id="ARBA00032272"/>
    </source>
</evidence>
<evidence type="ECO:0000313" key="9">
    <source>
        <dbReference type="EMBL" id="MET4756005.1"/>
    </source>
</evidence>
<dbReference type="PANTHER" id="PTHR11839:SF18">
    <property type="entry name" value="NUDIX HYDROLASE DOMAIN-CONTAINING PROTEIN"/>
    <property type="match status" value="1"/>
</dbReference>
<comment type="similarity">
    <text evidence="3">Belongs to the Nudix hydrolase family. NudK subfamily.</text>
</comment>
<dbReference type="InterPro" id="IPR000086">
    <property type="entry name" value="NUDIX_hydrolase_dom"/>
</dbReference>
<gene>
    <name evidence="9" type="ORF">V5J35_001197</name>
</gene>
<evidence type="ECO:0000256" key="1">
    <source>
        <dbReference type="ARBA" id="ARBA00000847"/>
    </source>
</evidence>
<reference evidence="9 10" key="1">
    <citation type="submission" date="2024-06" db="EMBL/GenBank/DDBJ databases">
        <title>Genomic Encyclopedia of Type Strains, Phase V (KMG-V): Genome sequencing to study the core and pangenomes of soil and plant-associated prokaryotes.</title>
        <authorList>
            <person name="Whitman W."/>
        </authorList>
    </citation>
    <scope>NUCLEOTIDE SEQUENCE [LARGE SCALE GENOMIC DNA]</scope>
    <source>
        <strain evidence="9 10">NE40</strain>
    </source>
</reference>
<keyword evidence="5 9" id="KW-0378">Hydrolase</keyword>
<evidence type="ECO:0000313" key="10">
    <source>
        <dbReference type="Proteomes" id="UP001549366"/>
    </source>
</evidence>
<name>A0ABV2SE26_9GAMM</name>
<organism evidence="9 10">
    <name type="scientific">Endozoicomonas lisbonensis</name>
    <dbReference type="NCBI Taxonomy" id="3120522"/>
    <lineage>
        <taxon>Bacteria</taxon>
        <taxon>Pseudomonadati</taxon>
        <taxon>Pseudomonadota</taxon>
        <taxon>Gammaproteobacteria</taxon>
        <taxon>Oceanospirillales</taxon>
        <taxon>Endozoicomonadaceae</taxon>
        <taxon>Endozoicomonas</taxon>
    </lineage>
</organism>
<dbReference type="Gene3D" id="3.90.79.10">
    <property type="entry name" value="Nucleoside Triphosphate Pyrophosphohydrolase"/>
    <property type="match status" value="1"/>
</dbReference>
<keyword evidence="10" id="KW-1185">Reference proteome</keyword>
<feature type="domain" description="Nudix hydrolase" evidence="8">
    <location>
        <begin position="38"/>
        <end position="168"/>
    </location>
</feature>
<dbReference type="CDD" id="cd24161">
    <property type="entry name" value="NUDIX_ADPRase_Ndx2"/>
    <property type="match status" value="1"/>
</dbReference>
<evidence type="ECO:0000256" key="5">
    <source>
        <dbReference type="ARBA" id="ARBA00022801"/>
    </source>
</evidence>
<evidence type="ECO:0000256" key="6">
    <source>
        <dbReference type="ARBA" id="ARBA00032162"/>
    </source>
</evidence>
<comment type="catalytic activity">
    <reaction evidence="1">
        <text>GDP-alpha-D-mannose + H2O = alpha-D-mannose 1-phosphate + GMP + 2 H(+)</text>
        <dbReference type="Rhea" id="RHEA:27978"/>
        <dbReference type="ChEBI" id="CHEBI:15377"/>
        <dbReference type="ChEBI" id="CHEBI:15378"/>
        <dbReference type="ChEBI" id="CHEBI:57527"/>
        <dbReference type="ChEBI" id="CHEBI:58115"/>
        <dbReference type="ChEBI" id="CHEBI:58409"/>
    </reaction>
</comment>
<dbReference type="EMBL" id="JBEWTB010000002">
    <property type="protein sequence ID" value="MET4756005.1"/>
    <property type="molecule type" value="Genomic_DNA"/>
</dbReference>
<comment type="cofactor">
    <cofactor evidence="2">
        <name>Mg(2+)</name>
        <dbReference type="ChEBI" id="CHEBI:18420"/>
    </cofactor>
</comment>
<protein>
    <recommendedName>
        <fullName evidence="4">GDP-mannose pyrophosphatase</fullName>
    </recommendedName>
    <alternativeName>
        <fullName evidence="6">GDP-mannose hydrolase</fullName>
    </alternativeName>
    <alternativeName>
        <fullName evidence="7">GDPMK</fullName>
    </alternativeName>
</protein>
<dbReference type="GO" id="GO:0047631">
    <property type="term" value="F:ADP-ribose diphosphatase activity"/>
    <property type="evidence" value="ECO:0007669"/>
    <property type="project" value="UniProtKB-EC"/>
</dbReference>
<dbReference type="PROSITE" id="PS51462">
    <property type="entry name" value="NUDIX"/>
    <property type="match status" value="1"/>
</dbReference>
<evidence type="ECO:0000256" key="4">
    <source>
        <dbReference type="ARBA" id="ARBA00016377"/>
    </source>
</evidence>
<accession>A0ABV2SE26</accession>
<dbReference type="Proteomes" id="UP001549366">
    <property type="component" value="Unassembled WGS sequence"/>
</dbReference>
<dbReference type="Pfam" id="PF00293">
    <property type="entry name" value="NUDIX"/>
    <property type="match status" value="1"/>
</dbReference>
<dbReference type="PANTHER" id="PTHR11839">
    <property type="entry name" value="UDP/ADP-SUGAR PYROPHOSPHATASE"/>
    <property type="match status" value="1"/>
</dbReference>